<gene>
    <name evidence="2" type="ORF">B4121_3208</name>
</gene>
<dbReference type="InterPro" id="IPR020302">
    <property type="entry name" value="YnfE-like"/>
</dbReference>
<organism evidence="2 3">
    <name type="scientific">Bacillus paralicheniformis</name>
    <dbReference type="NCBI Taxonomy" id="1648923"/>
    <lineage>
        <taxon>Bacteria</taxon>
        <taxon>Bacillati</taxon>
        <taxon>Bacillota</taxon>
        <taxon>Bacilli</taxon>
        <taxon>Bacillales</taxon>
        <taxon>Bacillaceae</taxon>
        <taxon>Bacillus</taxon>
    </lineage>
</organism>
<dbReference type="Pfam" id="PF17452">
    <property type="entry name" value="YnfE"/>
    <property type="match status" value="1"/>
</dbReference>
<sequence length="134" mass="15582">MTSKSPYVKNTEIKTYFICFFALEQLYKTSFFRIKIATVANPLKKGKEYEGMDILRGYVEAVKRNMETMNASDYDGKEEDLRRQQEELERYEQRLKEKSASADRFDQVVDAAVDCAAGDISFSQLEHMYQQEGS</sequence>
<evidence type="ECO:0000313" key="2">
    <source>
        <dbReference type="EMBL" id="OLF89933.1"/>
    </source>
</evidence>
<comment type="caution">
    <text evidence="2">The sequence shown here is derived from an EMBL/GenBank/DDBJ whole genome shotgun (WGS) entry which is preliminary data.</text>
</comment>
<accession>A0A7Z0WV49</accession>
<proteinExistence type="predicted"/>
<dbReference type="AlphaFoldDB" id="A0A7Z0WV49"/>
<feature type="coiled-coil region" evidence="1">
    <location>
        <begin position="74"/>
        <end position="108"/>
    </location>
</feature>
<name>A0A7Z0WV49_9BACI</name>
<protein>
    <submittedName>
        <fullName evidence="2">Uncharacterized protein</fullName>
    </submittedName>
</protein>
<reference evidence="2 3" key="1">
    <citation type="journal article" date="2016" name="Front. Microbiol.">
        <title>High-Level Heat Resistance of Spores of Bacillus amyloliquefaciens and Bacillus licheniformis Results from the Presence of a spoVA Operon in a Tn1546 Transposon.</title>
        <authorList>
            <person name="Berendsen E.M."/>
            <person name="Koning R.A."/>
            <person name="Boekhorst J."/>
            <person name="de Jong A."/>
            <person name="Kuipers O.P."/>
            <person name="Wells-Bennik M.H."/>
        </authorList>
    </citation>
    <scope>NUCLEOTIDE SEQUENCE [LARGE SCALE GENOMIC DNA]</scope>
    <source>
        <strain evidence="2 3">B4121</strain>
    </source>
</reference>
<evidence type="ECO:0000313" key="3">
    <source>
        <dbReference type="Proteomes" id="UP000185604"/>
    </source>
</evidence>
<dbReference type="Proteomes" id="UP000185604">
    <property type="component" value="Unassembled WGS sequence"/>
</dbReference>
<dbReference type="EMBL" id="LKPO01000021">
    <property type="protein sequence ID" value="OLF89933.1"/>
    <property type="molecule type" value="Genomic_DNA"/>
</dbReference>
<keyword evidence="1" id="KW-0175">Coiled coil</keyword>
<evidence type="ECO:0000256" key="1">
    <source>
        <dbReference type="SAM" id="Coils"/>
    </source>
</evidence>